<dbReference type="InterPro" id="IPR005841">
    <property type="entry name" value="Alpha-D-phosphohexomutase_SF"/>
</dbReference>
<keyword evidence="6" id="KW-0413">Isomerase</keyword>
<evidence type="ECO:0000259" key="11">
    <source>
        <dbReference type="Pfam" id="PF02880"/>
    </source>
</evidence>
<protein>
    <recommendedName>
        <fullName evidence="14">Phosphoglucosamine mutase</fullName>
    </recommendedName>
</protein>
<feature type="domain" description="Alpha-D-phosphohexomutase alpha/beta/alpha" evidence="11">
    <location>
        <begin position="234"/>
        <end position="330"/>
    </location>
</feature>
<name>A0A8J8TE52_9ARCH</name>
<evidence type="ECO:0000313" key="12">
    <source>
        <dbReference type="EMBL" id="TQS81609.1"/>
    </source>
</evidence>
<reference evidence="12" key="1">
    <citation type="submission" date="2016-03" db="EMBL/GenBank/DDBJ databases">
        <authorList>
            <person name="Borrel G."/>
            <person name="Mccann A."/>
            <person name="O'Toole P.W."/>
        </authorList>
    </citation>
    <scope>NUCLEOTIDE SEQUENCE</scope>
    <source>
        <strain evidence="12">183</strain>
    </source>
</reference>
<dbReference type="Gene3D" id="3.30.310.50">
    <property type="entry name" value="Alpha-D-phosphohexomutase, C-terminal domain"/>
    <property type="match status" value="1"/>
</dbReference>
<evidence type="ECO:0000256" key="4">
    <source>
        <dbReference type="ARBA" id="ARBA00022723"/>
    </source>
</evidence>
<dbReference type="InterPro" id="IPR016055">
    <property type="entry name" value="A-D-PHexomutase_a/b/a-I/II/III"/>
</dbReference>
<evidence type="ECO:0000256" key="3">
    <source>
        <dbReference type="ARBA" id="ARBA00022553"/>
    </source>
</evidence>
<evidence type="ECO:0008006" key="14">
    <source>
        <dbReference type="Google" id="ProtNLM"/>
    </source>
</evidence>
<evidence type="ECO:0000256" key="5">
    <source>
        <dbReference type="ARBA" id="ARBA00022842"/>
    </source>
</evidence>
<evidence type="ECO:0000313" key="13">
    <source>
        <dbReference type="Proteomes" id="UP000752814"/>
    </source>
</evidence>
<dbReference type="PANTHER" id="PTHR43771:SF1">
    <property type="entry name" value="PHOSPHOMANNOMUTASE"/>
    <property type="match status" value="1"/>
</dbReference>
<evidence type="ECO:0000256" key="7">
    <source>
        <dbReference type="RuleBase" id="RU004326"/>
    </source>
</evidence>
<dbReference type="PROSITE" id="PS00710">
    <property type="entry name" value="PGM_PMM"/>
    <property type="match status" value="1"/>
</dbReference>
<feature type="domain" description="Alpha-D-phosphohexomutase alpha/beta/alpha" evidence="9">
    <location>
        <begin position="4"/>
        <end position="113"/>
    </location>
</feature>
<evidence type="ECO:0000259" key="8">
    <source>
        <dbReference type="Pfam" id="PF00408"/>
    </source>
</evidence>
<feature type="domain" description="Alpha-D-phosphohexomutase alpha/beta/alpha" evidence="10">
    <location>
        <begin position="140"/>
        <end position="229"/>
    </location>
</feature>
<evidence type="ECO:0000256" key="2">
    <source>
        <dbReference type="ARBA" id="ARBA00010231"/>
    </source>
</evidence>
<dbReference type="EMBL" id="LVVT01000022">
    <property type="protein sequence ID" value="TQS81609.1"/>
    <property type="molecule type" value="Genomic_DNA"/>
</dbReference>
<keyword evidence="5 7" id="KW-0460">Magnesium</keyword>
<sequence>MGTSFTPDLAVKIGNSVGSSYGEIIHGRDPRTSGIMFLHSLVAGETSAGADSYDAGMIPTPTLAKASEEFQCGVMITASHNPPEYNGIKLWNADGSAFDTDQMDDIEQKISSEWKTKPWNKVGKFHTWEGAVDKHIECICRSLGGSSADVVVDCGCGATSVVSPLALRTLGCSVVSINSQPDGYFPGRSSEPTEDQLQDLRNLVIRNNADLGIAHDGDGDRMVALDEHGSFISGDRLVILFASWLGVNSIAVPVDASMVIDDLVRNVTRCRVGDVYISEILKKDGIEFGGEPSGTYIFPKEFYCPDGIFAGALLSQIASERNLSEYLAELPVYPVSRSSSYFKTSLRNSVSSRLKEEMESLDCERLITIDGYRAEFSDGWFIIRLSGTEPKLRVVAESRDEDEMKRLKKAADKIVARCTS</sequence>
<comment type="cofactor">
    <cofactor evidence="1">
        <name>Mg(2+)</name>
        <dbReference type="ChEBI" id="CHEBI:18420"/>
    </cofactor>
</comment>
<dbReference type="SUPFAM" id="SSF53738">
    <property type="entry name" value="Phosphoglucomutase, first 3 domains"/>
    <property type="match status" value="3"/>
</dbReference>
<dbReference type="PANTHER" id="PTHR43771">
    <property type="entry name" value="PHOSPHOMANNOMUTASE"/>
    <property type="match status" value="1"/>
</dbReference>
<dbReference type="Gene3D" id="3.40.120.10">
    <property type="entry name" value="Alpha-D-Glucose-1,6-Bisphosphate, subunit A, domain 3"/>
    <property type="match status" value="3"/>
</dbReference>
<keyword evidence="3" id="KW-0597">Phosphoprotein</keyword>
<evidence type="ECO:0000256" key="1">
    <source>
        <dbReference type="ARBA" id="ARBA00001946"/>
    </source>
</evidence>
<dbReference type="Proteomes" id="UP000752814">
    <property type="component" value="Unassembled WGS sequence"/>
</dbReference>
<gene>
    <name evidence="12" type="ORF">A3207_04195</name>
</gene>
<dbReference type="InterPro" id="IPR024086">
    <property type="entry name" value="GlmM_arc-type"/>
</dbReference>
<evidence type="ECO:0000256" key="6">
    <source>
        <dbReference type="ARBA" id="ARBA00023235"/>
    </source>
</evidence>
<dbReference type="FunFam" id="3.40.120.10:FF:000003">
    <property type="entry name" value="Phosphoglucosamine mutase"/>
    <property type="match status" value="1"/>
</dbReference>
<dbReference type="Pfam" id="PF02879">
    <property type="entry name" value="PGM_PMM_II"/>
    <property type="match status" value="1"/>
</dbReference>
<accession>A0A8J8TE52</accession>
<dbReference type="PRINTS" id="PR00509">
    <property type="entry name" value="PGMPMM"/>
</dbReference>
<evidence type="ECO:0000259" key="9">
    <source>
        <dbReference type="Pfam" id="PF02878"/>
    </source>
</evidence>
<dbReference type="InterPro" id="IPR016066">
    <property type="entry name" value="A-D-PHexomutase_CS"/>
</dbReference>
<comment type="caution">
    <text evidence="12">The sequence shown here is derived from an EMBL/GenBank/DDBJ whole genome shotgun (WGS) entry which is preliminary data.</text>
</comment>
<dbReference type="CDD" id="cd03087">
    <property type="entry name" value="PGM_like1"/>
    <property type="match status" value="1"/>
</dbReference>
<dbReference type="GO" id="GO:0008966">
    <property type="term" value="F:phosphoglucosamine mutase activity"/>
    <property type="evidence" value="ECO:0007669"/>
    <property type="project" value="InterPro"/>
</dbReference>
<dbReference type="InterPro" id="IPR005843">
    <property type="entry name" value="A-D-PHexomutase_C"/>
</dbReference>
<dbReference type="SUPFAM" id="SSF55957">
    <property type="entry name" value="Phosphoglucomutase, C-terminal domain"/>
    <property type="match status" value="1"/>
</dbReference>
<dbReference type="GO" id="GO:0005975">
    <property type="term" value="P:carbohydrate metabolic process"/>
    <property type="evidence" value="ECO:0007669"/>
    <property type="project" value="InterPro"/>
</dbReference>
<organism evidence="12 13">
    <name type="scientific">Candidatus Methanomassiliicoccus intestinalis</name>
    <dbReference type="NCBI Taxonomy" id="1406512"/>
    <lineage>
        <taxon>Archaea</taxon>
        <taxon>Methanobacteriati</taxon>
        <taxon>Thermoplasmatota</taxon>
        <taxon>Thermoplasmata</taxon>
        <taxon>Methanomassiliicoccales</taxon>
        <taxon>Methanomassiliicoccaceae</taxon>
        <taxon>Methanomassiliicoccus</taxon>
    </lineage>
</organism>
<evidence type="ECO:0000259" key="10">
    <source>
        <dbReference type="Pfam" id="PF02879"/>
    </source>
</evidence>
<keyword evidence="4 7" id="KW-0479">Metal-binding</keyword>
<dbReference type="InterPro" id="IPR005844">
    <property type="entry name" value="A-D-PHexomutase_a/b/a-I"/>
</dbReference>
<proteinExistence type="inferred from homology"/>
<dbReference type="Pfam" id="PF02878">
    <property type="entry name" value="PGM_PMM_I"/>
    <property type="match status" value="1"/>
</dbReference>
<feature type="domain" description="Alpha-D-phosphohexomutase C-terminal" evidence="8">
    <location>
        <begin position="368"/>
        <end position="412"/>
    </location>
</feature>
<dbReference type="InterPro" id="IPR005845">
    <property type="entry name" value="A-D-PHexomutase_a/b/a-II"/>
</dbReference>
<comment type="similarity">
    <text evidence="2 7">Belongs to the phosphohexose mutase family.</text>
</comment>
<dbReference type="OMA" id="TWNTIEV"/>
<dbReference type="Pfam" id="PF02880">
    <property type="entry name" value="PGM_PMM_III"/>
    <property type="match status" value="1"/>
</dbReference>
<dbReference type="AlphaFoldDB" id="A0A8J8TE52"/>
<dbReference type="InterPro" id="IPR005846">
    <property type="entry name" value="A-D-PHexomutase_a/b/a-III"/>
</dbReference>
<dbReference type="Pfam" id="PF00408">
    <property type="entry name" value="PGM_PMM_IV"/>
    <property type="match status" value="1"/>
</dbReference>
<dbReference type="GO" id="GO:0000287">
    <property type="term" value="F:magnesium ion binding"/>
    <property type="evidence" value="ECO:0007669"/>
    <property type="project" value="InterPro"/>
</dbReference>
<dbReference type="InterPro" id="IPR036900">
    <property type="entry name" value="A-D-PHexomutase_C_sf"/>
</dbReference>